<feature type="compositionally biased region" description="Low complexity" evidence="1">
    <location>
        <begin position="350"/>
        <end position="360"/>
    </location>
</feature>
<evidence type="ECO:0000256" key="1">
    <source>
        <dbReference type="SAM" id="MobiDB-lite"/>
    </source>
</evidence>
<reference evidence="2 3" key="1">
    <citation type="journal article" date="2015" name="Genome Announc.">
        <title>Expanding the biotechnology potential of lactobacilli through comparative genomics of 213 strains and associated genera.</title>
        <authorList>
            <person name="Sun Z."/>
            <person name="Harris H.M."/>
            <person name="McCann A."/>
            <person name="Guo C."/>
            <person name="Argimon S."/>
            <person name="Zhang W."/>
            <person name="Yang X."/>
            <person name="Jeffery I.B."/>
            <person name="Cooney J.C."/>
            <person name="Kagawa T.F."/>
            <person name="Liu W."/>
            <person name="Song Y."/>
            <person name="Salvetti E."/>
            <person name="Wrobel A."/>
            <person name="Rasinkangas P."/>
            <person name="Parkhill J."/>
            <person name="Rea M.C."/>
            <person name="O'Sullivan O."/>
            <person name="Ritari J."/>
            <person name="Douillard F.P."/>
            <person name="Paul Ross R."/>
            <person name="Yang R."/>
            <person name="Briner A.E."/>
            <person name="Felis G.E."/>
            <person name="de Vos W.M."/>
            <person name="Barrangou R."/>
            <person name="Klaenhammer T.R."/>
            <person name="Caufield P.W."/>
            <person name="Cui Y."/>
            <person name="Zhang H."/>
            <person name="O'Toole P.W."/>
        </authorList>
    </citation>
    <scope>NUCLEOTIDE SEQUENCE [LARGE SCALE GENOMIC DNA]</scope>
    <source>
        <strain evidence="2 3">DSM 13145</strain>
    </source>
</reference>
<name>A0A0R1P4Z9_9LACO</name>
<evidence type="ECO:0000313" key="3">
    <source>
        <dbReference type="Proteomes" id="UP000051445"/>
    </source>
</evidence>
<dbReference type="RefSeq" id="WP_057749574.1">
    <property type="nucleotide sequence ID" value="NZ_AZER01000014.1"/>
</dbReference>
<evidence type="ECO:0000313" key="2">
    <source>
        <dbReference type="EMBL" id="KRL27725.1"/>
    </source>
</evidence>
<feature type="region of interest" description="Disordered" evidence="1">
    <location>
        <begin position="344"/>
        <end position="387"/>
    </location>
</feature>
<feature type="compositionally biased region" description="Basic residues" evidence="1">
    <location>
        <begin position="364"/>
        <end position="387"/>
    </location>
</feature>
<feature type="compositionally biased region" description="Basic residues" evidence="1">
    <location>
        <begin position="126"/>
        <end position="141"/>
    </location>
</feature>
<protein>
    <submittedName>
        <fullName evidence="2">Uncharacterized protein</fullName>
    </submittedName>
</protein>
<dbReference type="EMBL" id="AZER01000014">
    <property type="protein sequence ID" value="KRL27725.1"/>
    <property type="molecule type" value="Genomic_DNA"/>
</dbReference>
<gene>
    <name evidence="2" type="ORF">FD27_GL000465</name>
</gene>
<comment type="caution">
    <text evidence="2">The sequence shown here is derived from an EMBL/GenBank/DDBJ whole genome shotgun (WGS) entry which is preliminary data.</text>
</comment>
<keyword evidence="3" id="KW-1185">Reference proteome</keyword>
<dbReference type="AlphaFoldDB" id="A0A0R1P4Z9"/>
<dbReference type="Proteomes" id="UP000051445">
    <property type="component" value="Unassembled WGS sequence"/>
</dbReference>
<sequence>MSEEEHVKQFLNSSTFNQLSANQQKHAQAILTRFNSFMNDEQHLADTAWTPQAVQQVMVGQFIADPDLTNSFGIAVAPVLKAYQRFLKVDNLSALEQAIDDQRATMNECRKSHQTLQELNGEKTKATKVKTKKTPAHKAKTSQRNSSAKKPTTQQSVPQSTSHPLPAAELSALVDEVKQAVLQAPEFQDQALNSADQQYLVTQFLTLINQEFHQRPNEWQFNDLQMVLGMMMPLDPHITKTEIENIVPTAQALFEYLKRTGNIEMEQYKVGLKAIANMQNSQNVLASMNRKERQTQLMMSYIRSQGVDIDDVKKTDQWMDEHRTEVADFMKTILKPWSAYERQQLKHQQRGQQLQQGARDQQLRHKKRVPQGIKFSKKLRRRLRRHK</sequence>
<feature type="region of interest" description="Disordered" evidence="1">
    <location>
        <begin position="113"/>
        <end position="163"/>
    </location>
</feature>
<organism evidence="2 3">
    <name type="scientific">Limosilactobacillus frumenti DSM 13145</name>
    <dbReference type="NCBI Taxonomy" id="1423746"/>
    <lineage>
        <taxon>Bacteria</taxon>
        <taxon>Bacillati</taxon>
        <taxon>Bacillota</taxon>
        <taxon>Bacilli</taxon>
        <taxon>Lactobacillales</taxon>
        <taxon>Lactobacillaceae</taxon>
        <taxon>Limosilactobacillus</taxon>
    </lineage>
</organism>
<dbReference type="OrthoDB" id="2315767at2"/>
<feature type="compositionally biased region" description="Polar residues" evidence="1">
    <location>
        <begin position="142"/>
        <end position="163"/>
    </location>
</feature>
<accession>A0A0R1P4Z9</accession>
<proteinExistence type="predicted"/>
<dbReference type="STRING" id="1423746.FD27_GL000465"/>
<dbReference type="PATRIC" id="fig|1423746.3.peg.473"/>